<dbReference type="EMBL" id="DWWS01000004">
    <property type="protein sequence ID" value="HJC22132.1"/>
    <property type="molecule type" value="Genomic_DNA"/>
</dbReference>
<dbReference type="Proteomes" id="UP000823891">
    <property type="component" value="Unassembled WGS sequence"/>
</dbReference>
<dbReference type="Pfam" id="PF12698">
    <property type="entry name" value="ABC2_membrane_3"/>
    <property type="match status" value="1"/>
</dbReference>
<comment type="subcellular location">
    <subcellularLocation>
        <location evidence="1">Membrane</location>
        <topology evidence="1">Multi-pass membrane protein</topology>
    </subcellularLocation>
</comment>
<reference evidence="7" key="1">
    <citation type="journal article" date="2021" name="PeerJ">
        <title>Extensive microbial diversity within the chicken gut microbiome revealed by metagenomics and culture.</title>
        <authorList>
            <person name="Gilroy R."/>
            <person name="Ravi A."/>
            <person name="Getino M."/>
            <person name="Pursley I."/>
            <person name="Horton D.L."/>
            <person name="Alikhan N.F."/>
            <person name="Baker D."/>
            <person name="Gharbi K."/>
            <person name="Hall N."/>
            <person name="Watson M."/>
            <person name="Adriaenssens E.M."/>
            <person name="Foster-Nyarko E."/>
            <person name="Jarju S."/>
            <person name="Secka A."/>
            <person name="Antonio M."/>
            <person name="Oren A."/>
            <person name="Chaudhuri R.R."/>
            <person name="La Ragione R."/>
            <person name="Hildebrand F."/>
            <person name="Pallen M.J."/>
        </authorList>
    </citation>
    <scope>NUCLEOTIDE SEQUENCE</scope>
    <source>
        <strain evidence="7">USAMLcec2-132</strain>
    </source>
</reference>
<organism evidence="7 8">
    <name type="scientific">Candidatus Eisenbergiella merdavium</name>
    <dbReference type="NCBI Taxonomy" id="2838551"/>
    <lineage>
        <taxon>Bacteria</taxon>
        <taxon>Bacillati</taxon>
        <taxon>Bacillota</taxon>
        <taxon>Clostridia</taxon>
        <taxon>Lachnospirales</taxon>
        <taxon>Lachnospiraceae</taxon>
        <taxon>Eisenbergiella</taxon>
    </lineage>
</organism>
<evidence type="ECO:0000313" key="8">
    <source>
        <dbReference type="Proteomes" id="UP000823891"/>
    </source>
</evidence>
<evidence type="ECO:0000256" key="1">
    <source>
        <dbReference type="ARBA" id="ARBA00004141"/>
    </source>
</evidence>
<sequence length="336" mass="37102">MKGLKYQLKSILRDKMCLLTFLLPAIVGIAINLLSGVSFQSIGETTFGVVENRISDASVGWLQNNGTVVIYETFNELEAAVIDPSTQMIGVLQVGDTIQTIIAGDELEVNKVIATTLPQIYENRTTQLSIVRSIIPVQSDNEGIKSLLIVITLVTAMFMGCTFNAMNIINEKEDGIEFINQVLPMSMKSYMIQKTLVGFAGGTVSTIITALICMQIQVEEILPFLLIVFLSAYIAALTGLFIGYFANSLMVGIVYIKIVMILFLAPPIFFYLIVPNNSIAFRFSYLIPSSATFYGIMDLISGRTKEISPVLLALCIHAVFWSIVYKLMRKLNKIST</sequence>
<feature type="transmembrane region" description="Helical" evidence="5">
    <location>
        <begin position="224"/>
        <end position="246"/>
    </location>
</feature>
<evidence type="ECO:0000256" key="3">
    <source>
        <dbReference type="ARBA" id="ARBA00022989"/>
    </source>
</evidence>
<keyword evidence="3 5" id="KW-1133">Transmembrane helix</keyword>
<reference evidence="7" key="2">
    <citation type="submission" date="2021-04" db="EMBL/GenBank/DDBJ databases">
        <authorList>
            <person name="Gilroy R."/>
        </authorList>
    </citation>
    <scope>NUCLEOTIDE SEQUENCE</scope>
    <source>
        <strain evidence="7">USAMLcec2-132</strain>
    </source>
</reference>
<gene>
    <name evidence="7" type="ORF">H9761_00325</name>
</gene>
<evidence type="ECO:0000313" key="7">
    <source>
        <dbReference type="EMBL" id="HJC22132.1"/>
    </source>
</evidence>
<keyword evidence="4 5" id="KW-0472">Membrane</keyword>
<feature type="domain" description="ABC-2 type transporter transmembrane" evidence="6">
    <location>
        <begin position="18"/>
        <end position="323"/>
    </location>
</feature>
<dbReference type="GO" id="GO:0140359">
    <property type="term" value="F:ABC-type transporter activity"/>
    <property type="evidence" value="ECO:0007669"/>
    <property type="project" value="InterPro"/>
</dbReference>
<accession>A0A9D2NB10</accession>
<evidence type="ECO:0000259" key="6">
    <source>
        <dbReference type="Pfam" id="PF12698"/>
    </source>
</evidence>
<feature type="transmembrane region" description="Helical" evidence="5">
    <location>
        <begin position="309"/>
        <end position="328"/>
    </location>
</feature>
<protein>
    <submittedName>
        <fullName evidence="7">ABC transporter permease</fullName>
    </submittedName>
</protein>
<dbReference type="AlphaFoldDB" id="A0A9D2NB10"/>
<feature type="transmembrane region" description="Helical" evidence="5">
    <location>
        <begin position="253"/>
        <end position="273"/>
    </location>
</feature>
<comment type="caution">
    <text evidence="7">The sequence shown here is derived from an EMBL/GenBank/DDBJ whole genome shotgun (WGS) entry which is preliminary data.</text>
</comment>
<evidence type="ECO:0000256" key="5">
    <source>
        <dbReference type="SAM" id="Phobius"/>
    </source>
</evidence>
<dbReference type="InterPro" id="IPR013525">
    <property type="entry name" value="ABC2_TM"/>
</dbReference>
<name>A0A9D2NB10_9FIRM</name>
<feature type="transmembrane region" description="Helical" evidence="5">
    <location>
        <begin position="195"/>
        <end position="218"/>
    </location>
</feature>
<dbReference type="GO" id="GO:0016020">
    <property type="term" value="C:membrane"/>
    <property type="evidence" value="ECO:0007669"/>
    <property type="project" value="UniProtKB-SubCell"/>
</dbReference>
<evidence type="ECO:0000256" key="4">
    <source>
        <dbReference type="ARBA" id="ARBA00023136"/>
    </source>
</evidence>
<proteinExistence type="predicted"/>
<keyword evidence="2 5" id="KW-0812">Transmembrane</keyword>
<evidence type="ECO:0000256" key="2">
    <source>
        <dbReference type="ARBA" id="ARBA00022692"/>
    </source>
</evidence>
<feature type="transmembrane region" description="Helical" evidence="5">
    <location>
        <begin position="147"/>
        <end position="169"/>
    </location>
</feature>